<comment type="catalytic activity">
    <reaction evidence="18">
        <text>10-formyltetrahydrofolyl-(gamma-L-Glu)(n) + L-glutamate + ATP = 10-formyltetrahydrofolyl-(gamma-L-Glu)(n+1) + ADP + phosphate + H(+)</text>
        <dbReference type="Rhea" id="RHEA:51904"/>
        <dbReference type="Rhea" id="RHEA-COMP:13088"/>
        <dbReference type="Rhea" id="RHEA-COMP:14300"/>
        <dbReference type="ChEBI" id="CHEBI:15378"/>
        <dbReference type="ChEBI" id="CHEBI:29985"/>
        <dbReference type="ChEBI" id="CHEBI:30616"/>
        <dbReference type="ChEBI" id="CHEBI:43474"/>
        <dbReference type="ChEBI" id="CHEBI:134413"/>
        <dbReference type="ChEBI" id="CHEBI:456216"/>
        <dbReference type="EC" id="6.3.2.17"/>
    </reaction>
</comment>
<dbReference type="PANTHER" id="PTHR11136:SF0">
    <property type="entry name" value="DIHYDROFOLATE SYNTHETASE-RELATED"/>
    <property type="match status" value="1"/>
</dbReference>
<evidence type="ECO:0000256" key="9">
    <source>
        <dbReference type="ARBA" id="ARBA00022723"/>
    </source>
</evidence>
<dbReference type="PIRSF" id="PIRSF001563">
    <property type="entry name" value="Folylpolyglu_synth"/>
    <property type="match status" value="1"/>
</dbReference>
<dbReference type="GO" id="GO:0046656">
    <property type="term" value="P:folic acid biosynthetic process"/>
    <property type="evidence" value="ECO:0007669"/>
    <property type="project" value="UniProtKB-KW"/>
</dbReference>
<evidence type="ECO:0000256" key="10">
    <source>
        <dbReference type="ARBA" id="ARBA00022741"/>
    </source>
</evidence>
<comment type="catalytic activity">
    <reaction evidence="17">
        <text>(6S)-5,6,7,8-tetrahydrofolyl-(gamma-L-Glu)(n) + L-glutamate + ATP = (6S)-5,6,7,8-tetrahydrofolyl-(gamma-L-Glu)(n+1) + ADP + phosphate + H(+)</text>
        <dbReference type="Rhea" id="RHEA:10580"/>
        <dbReference type="Rhea" id="RHEA-COMP:14738"/>
        <dbReference type="Rhea" id="RHEA-COMP:14740"/>
        <dbReference type="ChEBI" id="CHEBI:15378"/>
        <dbReference type="ChEBI" id="CHEBI:29985"/>
        <dbReference type="ChEBI" id="CHEBI:30616"/>
        <dbReference type="ChEBI" id="CHEBI:43474"/>
        <dbReference type="ChEBI" id="CHEBI:141005"/>
        <dbReference type="ChEBI" id="CHEBI:456216"/>
        <dbReference type="EC" id="6.3.2.17"/>
    </reaction>
</comment>
<evidence type="ECO:0000259" key="23">
    <source>
        <dbReference type="Pfam" id="PF08245"/>
    </source>
</evidence>
<dbReference type="Gene3D" id="3.90.190.20">
    <property type="entry name" value="Mur ligase, C-terminal domain"/>
    <property type="match status" value="1"/>
</dbReference>
<dbReference type="EC" id="6.3.2.12" evidence="5"/>
<dbReference type="EC" id="6.3.2.17" evidence="6"/>
<keyword evidence="10 21" id="KW-0547">Nucleotide-binding</keyword>
<evidence type="ECO:0000256" key="11">
    <source>
        <dbReference type="ARBA" id="ARBA00022840"/>
    </source>
</evidence>
<feature type="domain" description="Mur ligase C-terminal" evidence="22">
    <location>
        <begin position="305"/>
        <end position="411"/>
    </location>
</feature>
<protein>
    <recommendedName>
        <fullName evidence="7">Dihydrofolate synthase/folylpolyglutamate synthase</fullName>
        <ecNumber evidence="5">6.3.2.12</ecNumber>
        <ecNumber evidence="6">6.3.2.17</ecNumber>
    </recommendedName>
    <alternativeName>
        <fullName evidence="16">Folylpoly-gamma-glutamate synthetase-dihydrofolate synthetase</fullName>
    </alternativeName>
    <alternativeName>
        <fullName evidence="14">Folylpolyglutamate synthetase</fullName>
    </alternativeName>
    <alternativeName>
        <fullName evidence="15">Tetrahydrofolylpolyglutamate synthase</fullName>
    </alternativeName>
</protein>
<dbReference type="Gene3D" id="3.40.1190.10">
    <property type="entry name" value="Mur-like, catalytic domain"/>
    <property type="match status" value="1"/>
</dbReference>
<feature type="domain" description="Mur ligase central" evidence="23">
    <location>
        <begin position="55"/>
        <end position="280"/>
    </location>
</feature>
<dbReference type="EMBL" id="CP036150">
    <property type="protein sequence ID" value="QEN07352.1"/>
    <property type="molecule type" value="Genomic_DNA"/>
</dbReference>
<evidence type="ECO:0000256" key="17">
    <source>
        <dbReference type="ARBA" id="ARBA00047493"/>
    </source>
</evidence>
<dbReference type="GO" id="GO:0008841">
    <property type="term" value="F:dihydrofolate synthase activity"/>
    <property type="evidence" value="ECO:0007669"/>
    <property type="project" value="UniProtKB-EC"/>
</dbReference>
<dbReference type="PANTHER" id="PTHR11136">
    <property type="entry name" value="FOLYLPOLYGLUTAMATE SYNTHASE-RELATED"/>
    <property type="match status" value="1"/>
</dbReference>
<dbReference type="Pfam" id="PF02875">
    <property type="entry name" value="Mur_ligase_C"/>
    <property type="match status" value="1"/>
</dbReference>
<reference evidence="24 25" key="1">
    <citation type="submission" date="2019-02" db="EMBL/GenBank/DDBJ databases">
        <title>Complete Genome Sequence and Methylome Analysis of free living Spirochaetas.</title>
        <authorList>
            <person name="Fomenkov A."/>
            <person name="Dubinina G."/>
            <person name="Leshcheva N."/>
            <person name="Mikheeva N."/>
            <person name="Grabovich M."/>
            <person name="Vincze T."/>
            <person name="Roberts R.J."/>
        </authorList>
    </citation>
    <scope>NUCLEOTIDE SEQUENCE [LARGE SCALE GENOMIC DNA]</scope>
    <source>
        <strain evidence="24 25">K2</strain>
    </source>
</reference>
<keyword evidence="11 21" id="KW-0067">ATP-binding</keyword>
<dbReference type="AlphaFoldDB" id="A0A5C1QMG8"/>
<comment type="catalytic activity">
    <reaction evidence="20">
        <text>7,8-dihydropteroate + L-glutamate + ATP = 7,8-dihydrofolate + ADP + phosphate + H(+)</text>
        <dbReference type="Rhea" id="RHEA:23584"/>
        <dbReference type="ChEBI" id="CHEBI:15378"/>
        <dbReference type="ChEBI" id="CHEBI:17839"/>
        <dbReference type="ChEBI" id="CHEBI:29985"/>
        <dbReference type="ChEBI" id="CHEBI:30616"/>
        <dbReference type="ChEBI" id="CHEBI:43474"/>
        <dbReference type="ChEBI" id="CHEBI:57451"/>
        <dbReference type="ChEBI" id="CHEBI:456216"/>
        <dbReference type="EC" id="6.3.2.12"/>
    </reaction>
</comment>
<dbReference type="SUPFAM" id="SSF53623">
    <property type="entry name" value="MurD-like peptide ligases, catalytic domain"/>
    <property type="match status" value="1"/>
</dbReference>
<evidence type="ECO:0000256" key="1">
    <source>
        <dbReference type="ARBA" id="ARBA00002714"/>
    </source>
</evidence>
<dbReference type="InterPro" id="IPR001645">
    <property type="entry name" value="Folylpolyglutamate_synth"/>
</dbReference>
<evidence type="ECO:0000256" key="3">
    <source>
        <dbReference type="ARBA" id="ARBA00005150"/>
    </source>
</evidence>
<evidence type="ECO:0000256" key="6">
    <source>
        <dbReference type="ARBA" id="ARBA00013025"/>
    </source>
</evidence>
<evidence type="ECO:0000256" key="2">
    <source>
        <dbReference type="ARBA" id="ARBA00004799"/>
    </source>
</evidence>
<dbReference type="GO" id="GO:0005737">
    <property type="term" value="C:cytoplasm"/>
    <property type="evidence" value="ECO:0007669"/>
    <property type="project" value="TreeGrafter"/>
</dbReference>
<dbReference type="GO" id="GO:0005524">
    <property type="term" value="F:ATP binding"/>
    <property type="evidence" value="ECO:0007669"/>
    <property type="project" value="UniProtKB-KW"/>
</dbReference>
<dbReference type="InterPro" id="IPR036565">
    <property type="entry name" value="Mur-like_cat_sf"/>
</dbReference>
<evidence type="ECO:0000256" key="20">
    <source>
        <dbReference type="ARBA" id="ARBA00049161"/>
    </source>
</evidence>
<evidence type="ECO:0000256" key="12">
    <source>
        <dbReference type="ARBA" id="ARBA00022842"/>
    </source>
</evidence>
<evidence type="ECO:0000313" key="24">
    <source>
        <dbReference type="EMBL" id="QEN07352.1"/>
    </source>
</evidence>
<sequence>MQKFSDIDDAFQWVESFTNLEKNTKDLKRKYRPDRMVTLLEHFGNPHKSFKIIHIAGSKGKGSTSVLLASALIQTGFKTGLYTSPHVLHYKERIQVNGSVLPDQQYIQGINTMREGLHLDLPGHTKPTTFELLTLLAYLIFQQQDCSWCVLETGLGGRLDATNTVYPEAVVLTPIEKEHTQWLGEDLLTIAGEKAGIIKENRPVFSSPQKEEVRNLFSQRSTEKNALFHYLPDMVKDIESTVYLDGTAFTISRHQQPPVKGKLSMIGHIQSWNAALALEVLVHLFPEVDTQVWLKGFEKATLPARMEVLSQDPLILCDGSHTPKSVEMALKTFMDLSGEYKKKNLLFACQDDKEVADIAQILHESFDSIVITTPGFFKESHPLSVYETFSSLMNQCLMIEDPQKAWQFVLESQGATLILGSFFLAGEIKKIIEVNHERSTS</sequence>
<dbReference type="Proteomes" id="UP000324209">
    <property type="component" value="Chromosome"/>
</dbReference>
<keyword evidence="8 21" id="KW-0436">Ligase</keyword>
<evidence type="ECO:0000256" key="14">
    <source>
        <dbReference type="ARBA" id="ARBA00030048"/>
    </source>
</evidence>
<dbReference type="RefSeq" id="WP_149485433.1">
    <property type="nucleotide sequence ID" value="NZ_CP036150.1"/>
</dbReference>
<evidence type="ECO:0000256" key="18">
    <source>
        <dbReference type="ARBA" id="ARBA00047808"/>
    </source>
</evidence>
<keyword evidence="13" id="KW-0289">Folate biosynthesis</keyword>
<evidence type="ECO:0000256" key="16">
    <source>
        <dbReference type="ARBA" id="ARBA00032510"/>
    </source>
</evidence>
<comment type="pathway">
    <text evidence="2">Cofactor biosynthesis; tetrahydrofolate biosynthesis; 7,8-dihydrofolate from 2-amino-4-hydroxy-6-hydroxymethyl-7,8-dihydropteridine diphosphate and 4-aminobenzoate: step 2/2.</text>
</comment>
<dbReference type="InterPro" id="IPR013221">
    <property type="entry name" value="Mur_ligase_cen"/>
</dbReference>
<evidence type="ECO:0000256" key="15">
    <source>
        <dbReference type="ARBA" id="ARBA00030592"/>
    </source>
</evidence>
<proteinExistence type="inferred from homology"/>
<accession>A0A5C1QMG8</accession>
<evidence type="ECO:0000256" key="5">
    <source>
        <dbReference type="ARBA" id="ARBA00013023"/>
    </source>
</evidence>
<comment type="catalytic activity">
    <reaction evidence="19">
        <text>(6R)-5,10-methylenetetrahydrofolyl-(gamma-L-Glu)(n) + L-glutamate + ATP = (6R)-5,10-methylenetetrahydrofolyl-(gamma-L-Glu)(n+1) + ADP + phosphate + H(+)</text>
        <dbReference type="Rhea" id="RHEA:51912"/>
        <dbReference type="Rhea" id="RHEA-COMP:13257"/>
        <dbReference type="Rhea" id="RHEA-COMP:13258"/>
        <dbReference type="ChEBI" id="CHEBI:15378"/>
        <dbReference type="ChEBI" id="CHEBI:29985"/>
        <dbReference type="ChEBI" id="CHEBI:30616"/>
        <dbReference type="ChEBI" id="CHEBI:43474"/>
        <dbReference type="ChEBI" id="CHEBI:136572"/>
        <dbReference type="ChEBI" id="CHEBI:456216"/>
        <dbReference type="EC" id="6.3.2.17"/>
    </reaction>
</comment>
<evidence type="ECO:0000313" key="25">
    <source>
        <dbReference type="Proteomes" id="UP000324209"/>
    </source>
</evidence>
<gene>
    <name evidence="24" type="ORF">EXM22_04865</name>
</gene>
<dbReference type="OrthoDB" id="9809356at2"/>
<dbReference type="GO" id="GO:0046872">
    <property type="term" value="F:metal ion binding"/>
    <property type="evidence" value="ECO:0007669"/>
    <property type="project" value="UniProtKB-KW"/>
</dbReference>
<dbReference type="InterPro" id="IPR004101">
    <property type="entry name" value="Mur_ligase_C"/>
</dbReference>
<evidence type="ECO:0000256" key="8">
    <source>
        <dbReference type="ARBA" id="ARBA00022598"/>
    </source>
</evidence>
<comment type="function">
    <text evidence="1">Functions in two distinct reactions of the de novo folate biosynthetic pathway. Catalyzes the addition of a glutamate residue to dihydropteroate (7,8-dihydropteroate or H2Pte) to form dihydrofolate (7,8-dihydrofolate monoglutamate or H2Pte-Glu). Also catalyzes successive additions of L-glutamate to tetrahydrofolate or 10-formyltetrahydrofolate or 5,10-methylenetetrahydrofolate, leading to folylpolyglutamate derivatives.</text>
</comment>
<dbReference type="InterPro" id="IPR036615">
    <property type="entry name" value="Mur_ligase_C_dom_sf"/>
</dbReference>
<keyword evidence="12" id="KW-0460">Magnesium</keyword>
<name>A0A5C1QMG8_9SPIO</name>
<comment type="similarity">
    <text evidence="4 21">Belongs to the folylpolyglutamate synthase family.</text>
</comment>
<dbReference type="KEGG" id="ock:EXM22_04865"/>
<dbReference type="NCBIfam" id="TIGR01499">
    <property type="entry name" value="folC"/>
    <property type="match status" value="1"/>
</dbReference>
<evidence type="ECO:0000256" key="21">
    <source>
        <dbReference type="PIRNR" id="PIRNR001563"/>
    </source>
</evidence>
<evidence type="ECO:0000259" key="22">
    <source>
        <dbReference type="Pfam" id="PF02875"/>
    </source>
</evidence>
<evidence type="ECO:0000256" key="7">
    <source>
        <dbReference type="ARBA" id="ARBA00019357"/>
    </source>
</evidence>
<dbReference type="Pfam" id="PF08245">
    <property type="entry name" value="Mur_ligase_M"/>
    <property type="match status" value="1"/>
</dbReference>
<dbReference type="GO" id="GO:0004326">
    <property type="term" value="F:tetrahydrofolylpolyglutamate synthase activity"/>
    <property type="evidence" value="ECO:0007669"/>
    <property type="project" value="UniProtKB-EC"/>
</dbReference>
<comment type="pathway">
    <text evidence="3">Cofactor biosynthesis; tetrahydrofolylpolyglutamate biosynthesis.</text>
</comment>
<evidence type="ECO:0000256" key="19">
    <source>
        <dbReference type="ARBA" id="ARBA00049035"/>
    </source>
</evidence>
<keyword evidence="25" id="KW-1185">Reference proteome</keyword>
<evidence type="ECO:0000256" key="13">
    <source>
        <dbReference type="ARBA" id="ARBA00022909"/>
    </source>
</evidence>
<keyword evidence="9" id="KW-0479">Metal-binding</keyword>
<organism evidence="24 25">
    <name type="scientific">Oceanispirochaeta crateris</name>
    <dbReference type="NCBI Taxonomy" id="2518645"/>
    <lineage>
        <taxon>Bacteria</taxon>
        <taxon>Pseudomonadati</taxon>
        <taxon>Spirochaetota</taxon>
        <taxon>Spirochaetia</taxon>
        <taxon>Spirochaetales</taxon>
        <taxon>Spirochaetaceae</taxon>
        <taxon>Oceanispirochaeta</taxon>
    </lineage>
</organism>
<dbReference type="SUPFAM" id="SSF53244">
    <property type="entry name" value="MurD-like peptide ligases, peptide-binding domain"/>
    <property type="match status" value="1"/>
</dbReference>
<evidence type="ECO:0000256" key="4">
    <source>
        <dbReference type="ARBA" id="ARBA00008276"/>
    </source>
</evidence>